<dbReference type="InterPro" id="IPR021667">
    <property type="entry name" value="HapK"/>
</dbReference>
<accession>A0A0G9MN26</accession>
<evidence type="ECO:0000313" key="1">
    <source>
        <dbReference type="EMBL" id="KLE32039.1"/>
    </source>
</evidence>
<dbReference type="Gene3D" id="3.30.70.100">
    <property type="match status" value="1"/>
</dbReference>
<protein>
    <submittedName>
        <fullName evidence="1">REDY-like protein HapK</fullName>
    </submittedName>
</protein>
<dbReference type="Proteomes" id="UP000053070">
    <property type="component" value="Unassembled WGS sequence"/>
</dbReference>
<dbReference type="EMBL" id="LBHC01000002">
    <property type="protein sequence ID" value="KLE32039.1"/>
    <property type="molecule type" value="Genomic_DNA"/>
</dbReference>
<dbReference type="KEGG" id="egn:BMF35_a1290"/>
<dbReference type="STRING" id="502682.BMF35_a1290"/>
<dbReference type="OrthoDB" id="4731620at2"/>
<keyword evidence="2" id="KW-1185">Reference proteome</keyword>
<dbReference type="AlphaFoldDB" id="A0A0G9MN26"/>
<proteinExistence type="predicted"/>
<sequence>MRIICLFNLKDGVDVAEYEEWAKTRDIPGVNDLASVTNFSVHKSTGVFGDDTAKPHFDYVEIIDITGMDAFIADISTEGFQAAAAPFQGYADAPQFILTEDL</sequence>
<dbReference type="RefSeq" id="WP_047007387.1">
    <property type="nucleotide sequence ID" value="NZ_CP018097.1"/>
</dbReference>
<evidence type="ECO:0000313" key="2">
    <source>
        <dbReference type="Proteomes" id="UP000053070"/>
    </source>
</evidence>
<name>A0A0G9MN26_9SPHN</name>
<gene>
    <name evidence="1" type="ORF">AAW01_11480</name>
</gene>
<reference evidence="1 2" key="1">
    <citation type="submission" date="2015-04" db="EMBL/GenBank/DDBJ databases">
        <title>The draft genome sequence of Erythrobacr gangjinensis K7-2.</title>
        <authorList>
            <person name="Zhuang L."/>
            <person name="Liu Y."/>
            <person name="Shao Z."/>
        </authorList>
    </citation>
    <scope>NUCLEOTIDE SEQUENCE [LARGE SCALE GENOMIC DNA]</scope>
    <source>
        <strain evidence="1 2">K7-2</strain>
    </source>
</reference>
<dbReference type="Pfam" id="PF11639">
    <property type="entry name" value="HapK"/>
    <property type="match status" value="1"/>
</dbReference>
<organism evidence="1 2">
    <name type="scientific">Aurantiacibacter gangjinensis</name>
    <dbReference type="NCBI Taxonomy" id="502682"/>
    <lineage>
        <taxon>Bacteria</taxon>
        <taxon>Pseudomonadati</taxon>
        <taxon>Pseudomonadota</taxon>
        <taxon>Alphaproteobacteria</taxon>
        <taxon>Sphingomonadales</taxon>
        <taxon>Erythrobacteraceae</taxon>
        <taxon>Aurantiacibacter</taxon>
    </lineage>
</organism>
<dbReference type="PATRIC" id="fig|502682.8.peg.2342"/>
<comment type="caution">
    <text evidence="1">The sequence shown here is derived from an EMBL/GenBank/DDBJ whole genome shotgun (WGS) entry which is preliminary data.</text>
</comment>